<sequence length="73" mass="8006">MSRSLSLHAPSEPRIRPLASGPTVSFIRILSNLSTAMNSEFHWVAFGRSSWMEQRSSAAPAARVDGPHLFLSP</sequence>
<dbReference type="EMBL" id="CADEAL010004053">
    <property type="protein sequence ID" value="CAB1450421.1"/>
    <property type="molecule type" value="Genomic_DNA"/>
</dbReference>
<proteinExistence type="predicted"/>
<dbReference type="Proteomes" id="UP001153269">
    <property type="component" value="Unassembled WGS sequence"/>
</dbReference>
<organism evidence="1 2">
    <name type="scientific">Pleuronectes platessa</name>
    <name type="common">European plaice</name>
    <dbReference type="NCBI Taxonomy" id="8262"/>
    <lineage>
        <taxon>Eukaryota</taxon>
        <taxon>Metazoa</taxon>
        <taxon>Chordata</taxon>
        <taxon>Craniata</taxon>
        <taxon>Vertebrata</taxon>
        <taxon>Euteleostomi</taxon>
        <taxon>Actinopterygii</taxon>
        <taxon>Neopterygii</taxon>
        <taxon>Teleostei</taxon>
        <taxon>Neoteleostei</taxon>
        <taxon>Acanthomorphata</taxon>
        <taxon>Carangaria</taxon>
        <taxon>Pleuronectiformes</taxon>
        <taxon>Pleuronectoidei</taxon>
        <taxon>Pleuronectidae</taxon>
        <taxon>Pleuronectes</taxon>
    </lineage>
</organism>
<dbReference type="AlphaFoldDB" id="A0A9N7Z521"/>
<name>A0A9N7Z521_PLEPL</name>
<keyword evidence="2" id="KW-1185">Reference proteome</keyword>
<evidence type="ECO:0000313" key="1">
    <source>
        <dbReference type="EMBL" id="CAB1450421.1"/>
    </source>
</evidence>
<protein>
    <submittedName>
        <fullName evidence="1">Uncharacterized protein</fullName>
    </submittedName>
</protein>
<evidence type="ECO:0000313" key="2">
    <source>
        <dbReference type="Proteomes" id="UP001153269"/>
    </source>
</evidence>
<comment type="caution">
    <text evidence="1">The sequence shown here is derived from an EMBL/GenBank/DDBJ whole genome shotgun (WGS) entry which is preliminary data.</text>
</comment>
<accession>A0A9N7Z521</accession>
<reference evidence="1" key="1">
    <citation type="submission" date="2020-03" db="EMBL/GenBank/DDBJ databases">
        <authorList>
            <person name="Weist P."/>
        </authorList>
    </citation>
    <scope>NUCLEOTIDE SEQUENCE</scope>
</reference>
<gene>
    <name evidence="1" type="ORF">PLEPLA_LOCUS38110</name>
</gene>